<dbReference type="SMART" id="SM00360">
    <property type="entry name" value="RRM"/>
    <property type="match status" value="4"/>
</dbReference>
<dbReference type="Pfam" id="PF00076">
    <property type="entry name" value="RRM_1"/>
    <property type="match status" value="3"/>
</dbReference>
<dbReference type="EMBL" id="OX291496">
    <property type="protein sequence ID" value="CAI1972476.1"/>
    <property type="molecule type" value="Genomic_DNA"/>
</dbReference>
<dbReference type="PROSITE" id="PS50102">
    <property type="entry name" value="RRM"/>
    <property type="match status" value="3"/>
</dbReference>
<dbReference type="SUPFAM" id="SSF54928">
    <property type="entry name" value="RNA-binding domain, RBD"/>
    <property type="match status" value="2"/>
</dbReference>
<dbReference type="InterPro" id="IPR000504">
    <property type="entry name" value="RRM_dom"/>
</dbReference>
<dbReference type="Proteomes" id="UP001152964">
    <property type="component" value="Chromosome 6"/>
</dbReference>
<dbReference type="SMART" id="SM00361">
    <property type="entry name" value="RRM_1"/>
    <property type="match status" value="2"/>
</dbReference>
<feature type="domain" description="RRM" evidence="5">
    <location>
        <begin position="179"/>
        <end position="247"/>
    </location>
</feature>
<evidence type="ECO:0000259" key="5">
    <source>
        <dbReference type="PROSITE" id="PS50102"/>
    </source>
</evidence>
<evidence type="ECO:0000256" key="1">
    <source>
        <dbReference type="ARBA" id="ARBA00022737"/>
    </source>
</evidence>
<protein>
    <recommendedName>
        <fullName evidence="5">RRM domain-containing protein</fullName>
    </recommendedName>
</protein>
<dbReference type="CDD" id="cd21601">
    <property type="entry name" value="RRM1_PES4_MIP6"/>
    <property type="match status" value="1"/>
</dbReference>
<organism evidence="6 7">
    <name type="scientific">Saccharomyces eubayanus</name>
    <name type="common">Yeast</name>
    <dbReference type="NCBI Taxonomy" id="1080349"/>
    <lineage>
        <taxon>Eukaryota</taxon>
        <taxon>Fungi</taxon>
        <taxon>Dikarya</taxon>
        <taxon>Ascomycota</taxon>
        <taxon>Saccharomycotina</taxon>
        <taxon>Saccharomycetes</taxon>
        <taxon>Saccharomycetales</taxon>
        <taxon>Saccharomycetaceae</taxon>
        <taxon>Saccharomyces</taxon>
    </lineage>
</organism>
<dbReference type="CDD" id="cd21602">
    <property type="entry name" value="RRM2_PES4_MIP6"/>
    <property type="match status" value="1"/>
</dbReference>
<dbReference type="InterPro" id="IPR003954">
    <property type="entry name" value="RRM_euk-type"/>
</dbReference>
<reference evidence="6" key="1">
    <citation type="submission" date="2022-08" db="EMBL/GenBank/DDBJ databases">
        <authorList>
            <person name="Byrne P K."/>
        </authorList>
    </citation>
    <scope>NUCLEOTIDE SEQUENCE</scope>
    <source>
        <strain evidence="6">UCD650</strain>
    </source>
</reference>
<feature type="domain" description="RRM" evidence="5">
    <location>
        <begin position="303"/>
        <end position="379"/>
    </location>
</feature>
<feature type="region of interest" description="Disordered" evidence="4">
    <location>
        <begin position="281"/>
        <end position="300"/>
    </location>
</feature>
<feature type="compositionally biased region" description="Basic and acidic residues" evidence="4">
    <location>
        <begin position="281"/>
        <end position="292"/>
    </location>
</feature>
<keyword evidence="7" id="KW-1185">Reference proteome</keyword>
<accession>A0ABN8VRK4</accession>
<evidence type="ECO:0000256" key="2">
    <source>
        <dbReference type="ARBA" id="ARBA00022884"/>
    </source>
</evidence>
<keyword evidence="2 3" id="KW-0694">RNA-binding</keyword>
<dbReference type="InterPro" id="IPR012677">
    <property type="entry name" value="Nucleotide-bd_a/b_plait_sf"/>
</dbReference>
<name>A0ABN8VRK4_SACEU</name>
<sequence>MYSISNKKPSILSMVPLNILKNHDIKLKKDQEKKISFNPVVTPIRSDDYHDKTSRSSSSSHSDSPEFLRINNNKSSYKDGDLKVFESKKLVPLFIGDLHETVTEETLKDVFGKFPSFVSAKVCLDSVTKKSLGHGYLNFEDKEEAGKAMEELNYTEVNGKEIRIMPSLRNTTFRKNFGTNVFFSNLPLNNPQLTTRAFYDTFSRYGKILSCKLDSRKDIGFVYFEDEKTARNVIKMYNNTNFFGKKILCGIHFDKEVRSVPNFETQKSRLDSETIIEKEQALNDKQSKRNNGESKSNLPSSQNSIFIKNLPIITTRDDILNFFSEVGPIKSIYLSNATKVKYLWAFVTYKSDDDSEKAIKRYNNFYFRGKKLLVSRAQNKEERAKFIESQKMSTLFLENLSAVCNKEFLKYLCHQENIRPFKIQIDGYSENTSAYSGYIKFKNFEEATRIFNFLNNRLVGGSIVITSWERQTNTSKQYHDDYGIRNKLSPSHPQITPYYHYSQTSDLNSSQYAARAPSSMSNITRSLMKNKNFNKKVLETFEKQVRRGIDFMRFPSATREENIHGISEYIFDTYWNRDILVLDKFLSLLKSSPYHEGVLQKQIEEAASSLGFKR</sequence>
<feature type="region of interest" description="Disordered" evidence="4">
    <location>
        <begin position="46"/>
        <end position="72"/>
    </location>
</feature>
<feature type="domain" description="RRM" evidence="5">
    <location>
        <begin position="91"/>
        <end position="169"/>
    </location>
</feature>
<proteinExistence type="predicted"/>
<evidence type="ECO:0000313" key="6">
    <source>
        <dbReference type="EMBL" id="CAI1972476.1"/>
    </source>
</evidence>
<dbReference type="CDD" id="cd21603">
    <property type="entry name" value="RRM3_PES4_MIP6"/>
    <property type="match status" value="1"/>
</dbReference>
<evidence type="ECO:0000256" key="3">
    <source>
        <dbReference type="PROSITE-ProRule" id="PRU00176"/>
    </source>
</evidence>
<evidence type="ECO:0000256" key="4">
    <source>
        <dbReference type="SAM" id="MobiDB-lite"/>
    </source>
</evidence>
<keyword evidence="1" id="KW-0677">Repeat</keyword>
<evidence type="ECO:0000313" key="7">
    <source>
        <dbReference type="Proteomes" id="UP001152964"/>
    </source>
</evidence>
<dbReference type="Gene3D" id="3.30.70.330">
    <property type="match status" value="4"/>
</dbReference>
<gene>
    <name evidence="6" type="primary">U6500F00810</name>
    <name evidence="6" type="ORF">SEUBUCD650_0F00810</name>
</gene>
<dbReference type="InterPro" id="IPR035979">
    <property type="entry name" value="RBD_domain_sf"/>
</dbReference>
<dbReference type="PANTHER" id="PTHR24012">
    <property type="entry name" value="RNA BINDING PROTEIN"/>
    <property type="match status" value="1"/>
</dbReference>